<evidence type="ECO:0000313" key="6">
    <source>
        <dbReference type="Proteomes" id="UP001149090"/>
    </source>
</evidence>
<feature type="coiled-coil region" evidence="2">
    <location>
        <begin position="962"/>
        <end position="1029"/>
    </location>
</feature>
<dbReference type="OMA" id="AKYETQY"/>
<dbReference type="InterPro" id="IPR018159">
    <property type="entry name" value="Spectrin/alpha-actinin"/>
</dbReference>
<dbReference type="InterPro" id="IPR001715">
    <property type="entry name" value="CH_dom"/>
</dbReference>
<dbReference type="Gene3D" id="1.10.418.10">
    <property type="entry name" value="Calponin-like domain"/>
    <property type="match status" value="2"/>
</dbReference>
<keyword evidence="2" id="KW-0175">Coiled coil</keyword>
<feature type="domain" description="Calponin-homology (CH)" evidence="3">
    <location>
        <begin position="17"/>
        <end position="126"/>
    </location>
</feature>
<proteinExistence type="predicted"/>
<dbReference type="InterPro" id="IPR002048">
    <property type="entry name" value="EF_hand_dom"/>
</dbReference>
<dbReference type="Pfam" id="PF00307">
    <property type="entry name" value="CH"/>
    <property type="match status" value="2"/>
</dbReference>
<evidence type="ECO:0000259" key="4">
    <source>
        <dbReference type="PROSITE" id="PS50222"/>
    </source>
</evidence>
<name>A0A9Q0LG42_ANAIG</name>
<feature type="domain" description="Calponin-homology (CH)" evidence="3">
    <location>
        <begin position="137"/>
        <end position="240"/>
    </location>
</feature>
<dbReference type="Gene3D" id="1.20.58.60">
    <property type="match status" value="4"/>
</dbReference>
<comment type="caution">
    <text evidence="5">The sequence shown here is derived from an EMBL/GenBank/DDBJ whole genome shotgun (WGS) entry which is preliminary data.</text>
</comment>
<keyword evidence="6" id="KW-1185">Reference proteome</keyword>
<feature type="domain" description="EF-hand" evidence="4">
    <location>
        <begin position="1143"/>
        <end position="1178"/>
    </location>
</feature>
<dbReference type="InterPro" id="IPR036872">
    <property type="entry name" value="CH_dom_sf"/>
</dbReference>
<evidence type="ECO:0000256" key="2">
    <source>
        <dbReference type="SAM" id="Coils"/>
    </source>
</evidence>
<evidence type="ECO:0000313" key="5">
    <source>
        <dbReference type="EMBL" id="KAJ5072076.1"/>
    </source>
</evidence>
<dbReference type="SUPFAM" id="SSF47473">
    <property type="entry name" value="EF-hand"/>
    <property type="match status" value="1"/>
</dbReference>
<dbReference type="SUPFAM" id="SSF46966">
    <property type="entry name" value="Spectrin repeat"/>
    <property type="match status" value="5"/>
</dbReference>
<dbReference type="EMBL" id="JAPDFW010000083">
    <property type="protein sequence ID" value="KAJ5072076.1"/>
    <property type="molecule type" value="Genomic_DNA"/>
</dbReference>
<dbReference type="InterPro" id="IPR018247">
    <property type="entry name" value="EF_Hand_1_Ca_BS"/>
</dbReference>
<dbReference type="Proteomes" id="UP001149090">
    <property type="component" value="Unassembled WGS sequence"/>
</dbReference>
<dbReference type="OrthoDB" id="186625at2759"/>
<dbReference type="InterPro" id="IPR011992">
    <property type="entry name" value="EF-hand-dom_pair"/>
</dbReference>
<dbReference type="PANTHER" id="PTHR11915">
    <property type="entry name" value="SPECTRIN/FILAMIN RELATED CYTOSKELETAL PROTEIN"/>
    <property type="match status" value="1"/>
</dbReference>
<feature type="coiled-coil region" evidence="2">
    <location>
        <begin position="1111"/>
        <end position="1138"/>
    </location>
</feature>
<dbReference type="PROSITE" id="PS50021">
    <property type="entry name" value="CH"/>
    <property type="match status" value="2"/>
</dbReference>
<dbReference type="PROSITE" id="PS50222">
    <property type="entry name" value="EF_HAND_2"/>
    <property type="match status" value="1"/>
</dbReference>
<dbReference type="Gene3D" id="1.10.238.10">
    <property type="entry name" value="EF-hand"/>
    <property type="match status" value="2"/>
</dbReference>
<gene>
    <name evidence="5" type="ORF">M0811_09720</name>
</gene>
<dbReference type="SMART" id="SM00033">
    <property type="entry name" value="CH"/>
    <property type="match status" value="2"/>
</dbReference>
<protein>
    <submittedName>
        <fullName evidence="5">Alpha-actinin-2</fullName>
    </submittedName>
</protein>
<dbReference type="PROSITE" id="PS00018">
    <property type="entry name" value="EF_HAND_1"/>
    <property type="match status" value="1"/>
</dbReference>
<reference evidence="5" key="1">
    <citation type="submission" date="2022-10" db="EMBL/GenBank/DDBJ databases">
        <title>Novel sulphate-reducing endosymbionts in the free-living metamonad Anaeramoeba.</title>
        <authorList>
            <person name="Jerlstrom-Hultqvist J."/>
            <person name="Cepicka I."/>
            <person name="Gallot-Lavallee L."/>
            <person name="Salas-Leiva D."/>
            <person name="Curtis B.A."/>
            <person name="Zahonova K."/>
            <person name="Pipaliya S."/>
            <person name="Dacks J."/>
            <person name="Roger A.J."/>
        </authorList>
    </citation>
    <scope>NUCLEOTIDE SEQUENCE</scope>
    <source>
        <strain evidence="5">BMAN</strain>
    </source>
</reference>
<dbReference type="SUPFAM" id="SSF47576">
    <property type="entry name" value="Calponin-homology domain, CH-domain"/>
    <property type="match status" value="1"/>
</dbReference>
<dbReference type="SMART" id="SM00150">
    <property type="entry name" value="SPEC"/>
    <property type="match status" value="3"/>
</dbReference>
<organism evidence="5 6">
    <name type="scientific">Anaeramoeba ignava</name>
    <name type="common">Anaerobic marine amoeba</name>
    <dbReference type="NCBI Taxonomy" id="1746090"/>
    <lineage>
        <taxon>Eukaryota</taxon>
        <taxon>Metamonada</taxon>
        <taxon>Anaeramoebidae</taxon>
        <taxon>Anaeramoeba</taxon>
    </lineage>
</organism>
<dbReference type="CDD" id="cd00051">
    <property type="entry name" value="EFh"/>
    <property type="match status" value="1"/>
</dbReference>
<sequence length="1273" mass="149216">MSRTGRTTGPKSQEWVRLQRKIFSRWVKQKLLRTRPEIQVNDIVDDYKDGIVLLSLIEVLSESKFEGKYNQRPKMSVHRIDNLNNALKFAWSKGVDMKVKPSAEQLEKGDQKAALALTWGIMMKFMKIDDESGGDSLNAKDALLMWCKNKTHNYKGVEITDFKKSFADGLALCAIIHKHRPKLIDFDSLNSGDPIKTLQIAQDAAEKYFGLEKYITPDEIRKLDENSMVVYVSEYYYGIAEQRKLDLAARRIKKLIVMTKENDRLKAEYNKTAKNFKETVKKVEKILEDRTIDNTMAGAKHRLEQFYEYKANDKNTLIANQLDLESNFNNLAMRLAHHKRPEFKPEIGCSLRDIEKDMLHLEECEQERKVALHAELNRQLKLANLAIQHRSRFDKLIEYSADKQKYLEFREEISSVSAANLHLRLLDRFEKENETVINTGVANLRKLSEELVREKYENSTEIQKNDKIIDEKFKKLDELAKIKRPILDDHLKREEFIEKVRQMNDEHKDKYDQIHKWYLDKKRYLETREEINSVPDASKNLRILELYVNEFKSTCDTLVDEFMKLGKDTAAQKYETKFSGYVFNETKYQGKTFGANQLDKILQRNQEIQKFLRELENLEKTKKIILDDHLKREEFIEKARQMNAEHLDRLAHLSQWVESKEQYLNTMETINSVVEARRQLEFFGSYSNEFNKYTNGQLAEFVTLGKDLLAQHYKTEHSEYVCDETQYQGKTFNDNKLEEIQSRIDLMNSNFEKLSELAKTKKAILEDHLKRENFILNVRQMNEEHLDKHKKISEWFSSKKPTVEKLEPINSVSEAKTYLNILESYNTQYNAMVQTRVAEFKQFGAKIIAQKYSTELSQYIFDETKYQNKSFGKDSRSAIEARHTEIDSKFSELANLASKKKKYLDECLVRETKKEQLRLDFANTSAEIVAFIKLEIENASLRDFGFTLEEVEAYSSYITNSDKAVLSQANELEQNCSSLKEQMDELEVTENPYTQLTLDDVSSSMSSLKSALQNRKQAYEAELKRQRDNDALCRKFAELADPFSKWISEQKDKITISKESLENQLAFVDKSISGLSSERTKIKPLQDIQEKMDKAGIQNNRHTTLTLKDVLVQFEQYENFLKRKKKMLEEEIENQKLRGITAEQMEEIEENFKQFDFDNSGTIDRKELTACLYSLGEERTPKEITKIMEEYGDGKDISYERFKDFMIVLFGDTDTKDEIINSFILINRGFKVAKKDLMELVMDDHDINYILSTAPKVEDGYDYHTWTEEVFSR</sequence>
<evidence type="ECO:0000259" key="3">
    <source>
        <dbReference type="PROSITE" id="PS50021"/>
    </source>
</evidence>
<accession>A0A9Q0LG42</accession>
<dbReference type="Pfam" id="PF13405">
    <property type="entry name" value="EF-hand_6"/>
    <property type="match status" value="1"/>
</dbReference>
<dbReference type="SMART" id="SM01184">
    <property type="entry name" value="efhand_Ca_insen"/>
    <property type="match status" value="1"/>
</dbReference>
<dbReference type="AlphaFoldDB" id="A0A9Q0LG42"/>
<feature type="coiled-coil region" evidence="2">
    <location>
        <begin position="598"/>
        <end position="628"/>
    </location>
</feature>
<evidence type="ECO:0000256" key="1">
    <source>
        <dbReference type="ARBA" id="ARBA00022837"/>
    </source>
</evidence>
<dbReference type="GO" id="GO:0005509">
    <property type="term" value="F:calcium ion binding"/>
    <property type="evidence" value="ECO:0007669"/>
    <property type="project" value="InterPro"/>
</dbReference>
<keyword evidence="1" id="KW-0106">Calcium</keyword>
<dbReference type="SMART" id="SM00054">
    <property type="entry name" value="EFh"/>
    <property type="match status" value="1"/>
</dbReference>